<accession>A0A2Y9BM90</accession>
<dbReference type="PROSITE" id="PS51257">
    <property type="entry name" value="PROKAR_LIPOPROTEIN"/>
    <property type="match status" value="1"/>
</dbReference>
<keyword evidence="5" id="KW-1185">Reference proteome</keyword>
<dbReference type="SUPFAM" id="SSF53187">
    <property type="entry name" value="Zn-dependent exopeptidases"/>
    <property type="match status" value="1"/>
</dbReference>
<dbReference type="PANTHER" id="PTHR30404">
    <property type="entry name" value="N-ACETYLMURAMOYL-L-ALANINE AMIDASE"/>
    <property type="match status" value="1"/>
</dbReference>
<dbReference type="GO" id="GO:0008745">
    <property type="term" value="F:N-acetylmuramoyl-L-alanine amidase activity"/>
    <property type="evidence" value="ECO:0007669"/>
    <property type="project" value="InterPro"/>
</dbReference>
<feature type="chain" id="PRO_5043162215" evidence="2">
    <location>
        <begin position="25"/>
        <end position="233"/>
    </location>
</feature>
<dbReference type="Pfam" id="PF01520">
    <property type="entry name" value="Amidase_3"/>
    <property type="match status" value="1"/>
</dbReference>
<dbReference type="CDD" id="cd02696">
    <property type="entry name" value="MurNAc-LAA"/>
    <property type="match status" value="1"/>
</dbReference>
<keyword evidence="1" id="KW-0378">Hydrolase</keyword>
<dbReference type="InterPro" id="IPR050695">
    <property type="entry name" value="N-acetylmuramoyl_amidase_3"/>
</dbReference>
<proteinExistence type="predicted"/>
<name>A0A2Y9BM90_9FIRM</name>
<evidence type="ECO:0000256" key="2">
    <source>
        <dbReference type="SAM" id="SignalP"/>
    </source>
</evidence>
<dbReference type="InterPro" id="IPR002508">
    <property type="entry name" value="MurNAc-LAA_cat"/>
</dbReference>
<protein>
    <submittedName>
        <fullName evidence="4">N-acetylmuramoyl-L-alanine amidase</fullName>
    </submittedName>
</protein>
<evidence type="ECO:0000259" key="3">
    <source>
        <dbReference type="SMART" id="SM00646"/>
    </source>
</evidence>
<dbReference type="SMART" id="SM00646">
    <property type="entry name" value="Ami_3"/>
    <property type="match status" value="1"/>
</dbReference>
<dbReference type="Proteomes" id="UP000245845">
    <property type="component" value="Unassembled WGS sequence"/>
</dbReference>
<comment type="caution">
    <text evidence="4">The sequence shown here is derived from an EMBL/GenBank/DDBJ whole genome shotgun (WGS) entry which is preliminary data.</text>
</comment>
<dbReference type="AlphaFoldDB" id="A0A2Y9BM90"/>
<keyword evidence="2" id="KW-0732">Signal</keyword>
<dbReference type="EMBL" id="QGDL01000016">
    <property type="protein sequence ID" value="PWJ22943.1"/>
    <property type="molecule type" value="Genomic_DNA"/>
</dbReference>
<dbReference type="Gene3D" id="3.40.630.40">
    <property type="entry name" value="Zn-dependent exopeptidases"/>
    <property type="match status" value="1"/>
</dbReference>
<feature type="domain" description="MurNAc-LAA" evidence="3">
    <location>
        <begin position="117"/>
        <end position="228"/>
    </location>
</feature>
<evidence type="ECO:0000313" key="4">
    <source>
        <dbReference type="EMBL" id="PWJ22943.1"/>
    </source>
</evidence>
<organism evidence="4 5">
    <name type="scientific">Faecalicatena orotica</name>
    <dbReference type="NCBI Taxonomy" id="1544"/>
    <lineage>
        <taxon>Bacteria</taxon>
        <taxon>Bacillati</taxon>
        <taxon>Bacillota</taxon>
        <taxon>Clostridia</taxon>
        <taxon>Lachnospirales</taxon>
        <taxon>Lachnospiraceae</taxon>
        <taxon>Faecalicatena</taxon>
    </lineage>
</organism>
<reference evidence="4 5" key="1">
    <citation type="submission" date="2018-05" db="EMBL/GenBank/DDBJ databases">
        <title>The Hungate 1000. A catalogue of reference genomes from the rumen microbiome.</title>
        <authorList>
            <person name="Kelly W."/>
        </authorList>
    </citation>
    <scope>NUCLEOTIDE SEQUENCE [LARGE SCALE GENOMIC DNA]</scope>
    <source>
        <strain evidence="4 5">NLAE-zl-C242</strain>
    </source>
</reference>
<dbReference type="PANTHER" id="PTHR30404:SF0">
    <property type="entry name" value="N-ACETYLMURAMOYL-L-ALANINE AMIDASE AMIC"/>
    <property type="match status" value="1"/>
</dbReference>
<sequence length="233" mass="25274">MRRKLGLLALILLLGCAVAGSQKAGEYLYQNYMADESVQTAAQAKAEGKQVIAIDAGHGGKDPGKVGINQALEKDLNLEIAKKVKSNLEKQGFAVVMTREDAEGLADSKAEDMKARVSIINKAKPSLAVSIHQNSYPEESIHGAQVFYYTHSKEGENAAKIMQQALLTADPDNKRQAKANDTYYMLKKTEVPVIIVECGFLSNSQEAEKLGSDEYQNALAEAISEGIKDCLPK</sequence>
<dbReference type="RefSeq" id="WP_242996227.1">
    <property type="nucleotide sequence ID" value="NZ_BAAACK010000022.1"/>
</dbReference>
<feature type="signal peptide" evidence="2">
    <location>
        <begin position="1"/>
        <end position="24"/>
    </location>
</feature>
<dbReference type="GO" id="GO:0009253">
    <property type="term" value="P:peptidoglycan catabolic process"/>
    <property type="evidence" value="ECO:0007669"/>
    <property type="project" value="InterPro"/>
</dbReference>
<gene>
    <name evidence="4" type="ORF">A8806_116120</name>
</gene>
<evidence type="ECO:0000256" key="1">
    <source>
        <dbReference type="ARBA" id="ARBA00022801"/>
    </source>
</evidence>
<dbReference type="GO" id="GO:0030288">
    <property type="term" value="C:outer membrane-bounded periplasmic space"/>
    <property type="evidence" value="ECO:0007669"/>
    <property type="project" value="TreeGrafter"/>
</dbReference>
<evidence type="ECO:0000313" key="5">
    <source>
        <dbReference type="Proteomes" id="UP000245845"/>
    </source>
</evidence>